<proteinExistence type="predicted"/>
<evidence type="ECO:0000313" key="3">
    <source>
        <dbReference type="Proteomes" id="UP001233172"/>
    </source>
</evidence>
<reference evidence="2" key="2">
    <citation type="submission" date="2023-04" db="EMBL/GenBank/DDBJ databases">
        <authorList>
            <person name="Bu L."/>
            <person name="Lu L."/>
            <person name="Laidemitt M.R."/>
            <person name="Zhang S.M."/>
            <person name="Mutuku M."/>
            <person name="Mkoji G."/>
            <person name="Steinauer M."/>
            <person name="Loker E.S."/>
        </authorList>
    </citation>
    <scope>NUCLEOTIDE SEQUENCE</scope>
    <source>
        <strain evidence="2">KasaAsao</strain>
        <tissue evidence="2">Whole Snail</tissue>
    </source>
</reference>
<dbReference type="EMBL" id="JASAOG010000015">
    <property type="protein sequence ID" value="KAK0065039.1"/>
    <property type="molecule type" value="Genomic_DNA"/>
</dbReference>
<reference evidence="2" key="1">
    <citation type="journal article" date="2023" name="PLoS Negl. Trop. Dis.">
        <title>A genome sequence for Biomphalaria pfeifferi, the major vector snail for the human-infecting parasite Schistosoma mansoni.</title>
        <authorList>
            <person name="Bu L."/>
            <person name="Lu L."/>
            <person name="Laidemitt M.R."/>
            <person name="Zhang S.M."/>
            <person name="Mutuku M."/>
            <person name="Mkoji G."/>
            <person name="Steinauer M."/>
            <person name="Loker E.S."/>
        </authorList>
    </citation>
    <scope>NUCLEOTIDE SEQUENCE</scope>
    <source>
        <strain evidence="2">KasaAsao</strain>
    </source>
</reference>
<dbReference type="AlphaFoldDB" id="A0AAD8C220"/>
<comment type="caution">
    <text evidence="2">The sequence shown here is derived from an EMBL/GenBank/DDBJ whole genome shotgun (WGS) entry which is preliminary data.</text>
</comment>
<feature type="region of interest" description="Disordered" evidence="1">
    <location>
        <begin position="1"/>
        <end position="23"/>
    </location>
</feature>
<evidence type="ECO:0000256" key="1">
    <source>
        <dbReference type="SAM" id="MobiDB-lite"/>
    </source>
</evidence>
<protein>
    <submittedName>
        <fullName evidence="2">Uncharacterized protein</fullName>
    </submittedName>
</protein>
<sequence length="69" mass="7905">MSTSKRKTQAKEKRKKKLKTEHNDFDINIHKELSGNGNSEGIVTEFHVTYDLSKTQAYGNQIIGEHESQ</sequence>
<evidence type="ECO:0000313" key="2">
    <source>
        <dbReference type="EMBL" id="KAK0065039.1"/>
    </source>
</evidence>
<feature type="non-terminal residue" evidence="2">
    <location>
        <position position="69"/>
    </location>
</feature>
<keyword evidence="3" id="KW-1185">Reference proteome</keyword>
<feature type="compositionally biased region" description="Basic residues" evidence="1">
    <location>
        <begin position="1"/>
        <end position="19"/>
    </location>
</feature>
<dbReference type="Proteomes" id="UP001233172">
    <property type="component" value="Unassembled WGS sequence"/>
</dbReference>
<gene>
    <name evidence="2" type="ORF">Bpfe_005597</name>
</gene>
<name>A0AAD8C220_BIOPF</name>
<organism evidence="2 3">
    <name type="scientific">Biomphalaria pfeifferi</name>
    <name type="common">Bloodfluke planorb</name>
    <name type="synonym">Freshwater snail</name>
    <dbReference type="NCBI Taxonomy" id="112525"/>
    <lineage>
        <taxon>Eukaryota</taxon>
        <taxon>Metazoa</taxon>
        <taxon>Spiralia</taxon>
        <taxon>Lophotrochozoa</taxon>
        <taxon>Mollusca</taxon>
        <taxon>Gastropoda</taxon>
        <taxon>Heterobranchia</taxon>
        <taxon>Euthyneura</taxon>
        <taxon>Panpulmonata</taxon>
        <taxon>Hygrophila</taxon>
        <taxon>Lymnaeoidea</taxon>
        <taxon>Planorbidae</taxon>
        <taxon>Biomphalaria</taxon>
    </lineage>
</organism>
<accession>A0AAD8C220</accession>